<dbReference type="SUPFAM" id="SSF56176">
    <property type="entry name" value="FAD-binding/transporter-associated domain-like"/>
    <property type="match status" value="1"/>
</dbReference>
<evidence type="ECO:0000313" key="5">
    <source>
        <dbReference type="Proteomes" id="UP000193427"/>
    </source>
</evidence>
<evidence type="ECO:0000256" key="2">
    <source>
        <dbReference type="ARBA" id="ARBA00022827"/>
    </source>
</evidence>
<accession>A0A1W6L3A6</accession>
<keyword evidence="5" id="KW-1185">Reference proteome</keyword>
<dbReference type="Proteomes" id="UP000193427">
    <property type="component" value="Chromosome"/>
</dbReference>
<dbReference type="KEGG" id="rgu:A4W93_01520"/>
<dbReference type="InterPro" id="IPR036683">
    <property type="entry name" value="CO_DH_flav_C_dom_sf"/>
</dbReference>
<evidence type="ECO:0000256" key="3">
    <source>
        <dbReference type="ARBA" id="ARBA00023002"/>
    </source>
</evidence>
<name>A0A1W6L3A6_9BURK</name>
<dbReference type="PANTHER" id="PTHR42659">
    <property type="entry name" value="XANTHINE DEHYDROGENASE SUBUNIT C-RELATED"/>
    <property type="match status" value="1"/>
</dbReference>
<keyword evidence="2" id="KW-0274">FAD</keyword>
<organism evidence="4 5">
    <name type="scientific">Piscinibacter gummiphilus</name>
    <dbReference type="NCBI Taxonomy" id="946333"/>
    <lineage>
        <taxon>Bacteria</taxon>
        <taxon>Pseudomonadati</taxon>
        <taxon>Pseudomonadota</taxon>
        <taxon>Betaproteobacteria</taxon>
        <taxon>Burkholderiales</taxon>
        <taxon>Sphaerotilaceae</taxon>
        <taxon>Piscinibacter</taxon>
    </lineage>
</organism>
<evidence type="ECO:0000313" key="4">
    <source>
        <dbReference type="EMBL" id="ARN18703.1"/>
    </source>
</evidence>
<dbReference type="Pfam" id="PF03450">
    <property type="entry name" value="CO_deh_flav_C"/>
    <property type="match status" value="1"/>
</dbReference>
<keyword evidence="1" id="KW-0285">Flavoprotein</keyword>
<proteinExistence type="predicted"/>
<dbReference type="InterPro" id="IPR005107">
    <property type="entry name" value="CO_DH_flav_C"/>
</dbReference>
<dbReference type="InterPro" id="IPR016166">
    <property type="entry name" value="FAD-bd_PCMH"/>
</dbReference>
<keyword evidence="3" id="KW-0560">Oxidoreductase</keyword>
<dbReference type="InterPro" id="IPR002346">
    <property type="entry name" value="Mopterin_DH_FAD-bd"/>
</dbReference>
<dbReference type="PROSITE" id="PS51387">
    <property type="entry name" value="FAD_PCMH"/>
    <property type="match status" value="1"/>
</dbReference>
<dbReference type="OrthoDB" id="9793944at2"/>
<dbReference type="InterPro" id="IPR051312">
    <property type="entry name" value="Diverse_Substr_Oxidored"/>
</dbReference>
<dbReference type="STRING" id="946333.A4W93_01520"/>
<dbReference type="GO" id="GO:0071949">
    <property type="term" value="F:FAD binding"/>
    <property type="evidence" value="ECO:0007669"/>
    <property type="project" value="InterPro"/>
</dbReference>
<reference evidence="4 5" key="1">
    <citation type="submission" date="2016-04" db="EMBL/GenBank/DDBJ databases">
        <title>Complete genome sequence of natural rubber-degrading, novel Gram-negative bacterium, Rhizobacter gummiphilus strain NS21.</title>
        <authorList>
            <person name="Tabata M."/>
            <person name="Kasai D."/>
            <person name="Fukuda M."/>
        </authorList>
    </citation>
    <scope>NUCLEOTIDE SEQUENCE [LARGE SCALE GENOMIC DNA]</scope>
    <source>
        <strain evidence="4 5">NS21</strain>
    </source>
</reference>
<dbReference type="EMBL" id="CP015118">
    <property type="protein sequence ID" value="ARN18703.1"/>
    <property type="molecule type" value="Genomic_DNA"/>
</dbReference>
<evidence type="ECO:0000256" key="1">
    <source>
        <dbReference type="ARBA" id="ARBA00022630"/>
    </source>
</evidence>
<dbReference type="RefSeq" id="WP_085748939.1">
    <property type="nucleotide sequence ID" value="NZ_BSPR01000012.1"/>
</dbReference>
<dbReference type="Gene3D" id="3.30.465.10">
    <property type="match status" value="1"/>
</dbReference>
<protein>
    <submittedName>
        <fullName evidence="4">Uncharacterized protein</fullName>
    </submittedName>
</protein>
<dbReference type="Gene3D" id="3.30.390.50">
    <property type="entry name" value="CO dehydrogenase flavoprotein, C-terminal domain"/>
    <property type="match status" value="1"/>
</dbReference>
<dbReference type="GO" id="GO:0016491">
    <property type="term" value="F:oxidoreductase activity"/>
    <property type="evidence" value="ECO:0007669"/>
    <property type="project" value="UniProtKB-KW"/>
</dbReference>
<dbReference type="SUPFAM" id="SSF55447">
    <property type="entry name" value="CO dehydrogenase flavoprotein C-terminal domain-like"/>
    <property type="match status" value="1"/>
</dbReference>
<sequence>MTYLVADRLDDALSALAREPHRIVCGATDCYAEPVPGTPGPWLDISRIGALRGIRHDGDCVHIGAITSWDDIDTSPRVPRGLREAARGIGSRQIRVQGTVGGNLCHAAPAADGVPALLALQARVQLASARGLRELPLEQFVLGRRRTALRSDELLSAVVFDAPGAADTTAFVKCTHREGPALAVVSAAVRLRWRECGVVASAMVAVGAASEVPCRVRAVEAGLEGADPSEMARRIAASPLPELAPIDDCRGSSALRLHLARVAIARACERAGRPA</sequence>
<gene>
    <name evidence="4" type="ORF">A4W93_01520</name>
</gene>
<dbReference type="SMART" id="SM01092">
    <property type="entry name" value="CO_deh_flav_C"/>
    <property type="match status" value="1"/>
</dbReference>
<dbReference type="PANTHER" id="PTHR42659:SF2">
    <property type="entry name" value="XANTHINE DEHYDROGENASE SUBUNIT C-RELATED"/>
    <property type="match status" value="1"/>
</dbReference>
<dbReference type="Pfam" id="PF00941">
    <property type="entry name" value="FAD_binding_5"/>
    <property type="match status" value="1"/>
</dbReference>
<dbReference type="InterPro" id="IPR016169">
    <property type="entry name" value="FAD-bd_PCMH_sub2"/>
</dbReference>
<dbReference type="InterPro" id="IPR036318">
    <property type="entry name" value="FAD-bd_PCMH-like_sf"/>
</dbReference>
<dbReference type="AlphaFoldDB" id="A0A1W6L3A6"/>